<dbReference type="InterPro" id="IPR008333">
    <property type="entry name" value="Cbr1-like_FAD-bd_dom"/>
</dbReference>
<dbReference type="InterPro" id="IPR001709">
    <property type="entry name" value="Flavoprot_Pyr_Nucl_cyt_Rdtase"/>
</dbReference>
<dbReference type="SUPFAM" id="SSF52343">
    <property type="entry name" value="Ferredoxin reductase-like, C-terminal NADP-linked domain"/>
    <property type="match status" value="1"/>
</dbReference>
<evidence type="ECO:0000259" key="10">
    <source>
        <dbReference type="PROSITE" id="PS51384"/>
    </source>
</evidence>
<keyword evidence="3" id="KW-0001">2Fe-2S</keyword>
<keyword evidence="2" id="KW-0285">Flavoprotein</keyword>
<name>A0ABT3SMV1_9MYCO</name>
<dbReference type="PROSITE" id="PS00197">
    <property type="entry name" value="2FE2S_FER_1"/>
    <property type="match status" value="1"/>
</dbReference>
<dbReference type="PANTHER" id="PTHR47354:SF8">
    <property type="entry name" value="1,2-PHENYLACETYL-COA EPOXIDASE, SUBUNIT E"/>
    <property type="match status" value="1"/>
</dbReference>
<dbReference type="CDD" id="cd00207">
    <property type="entry name" value="fer2"/>
    <property type="match status" value="1"/>
</dbReference>
<dbReference type="SUPFAM" id="SSF63380">
    <property type="entry name" value="Riboflavin synthase domain-like"/>
    <property type="match status" value="1"/>
</dbReference>
<evidence type="ECO:0000256" key="2">
    <source>
        <dbReference type="ARBA" id="ARBA00022630"/>
    </source>
</evidence>
<dbReference type="Pfam" id="PF00111">
    <property type="entry name" value="Fer2"/>
    <property type="match status" value="1"/>
</dbReference>
<keyword evidence="5" id="KW-0274">FAD</keyword>
<keyword evidence="4" id="KW-0479">Metal-binding</keyword>
<protein>
    <submittedName>
        <fullName evidence="11">Ferredoxin--NADP reductase</fullName>
    </submittedName>
</protein>
<evidence type="ECO:0000256" key="5">
    <source>
        <dbReference type="ARBA" id="ARBA00022827"/>
    </source>
</evidence>
<reference evidence="11 12" key="1">
    <citation type="submission" date="2022-11" db="EMBL/GenBank/DDBJ databases">
        <title>Mycobacterium sp. nov.</title>
        <authorList>
            <person name="Papic B."/>
            <person name="Spicic S."/>
            <person name="Duvnjak S."/>
        </authorList>
    </citation>
    <scope>NUCLEOTIDE SEQUENCE [LARGE SCALE GENOMIC DNA]</scope>
    <source>
        <strain evidence="11 12">CVI_P4</strain>
    </source>
</reference>
<sequence>MSESKGQSGAVHRLRVREVVTETPDACSFVFDVAPEQVDVVVHLPGQFLIVKIPSSSVGSVARCYSISSASPESEPLTITVKRVPGGYGSNWLCDNVRAGTELEVLKPAGVFTPRSFDRDLLLVAGGSGITPLMSILKSALWDHAGQVALVYANRDVGSVIFGRELDSLTRQYGSRVRVYHWLESERGIPTVEGLRELLAPFAERDIFVCGPAPYMDCATLALHELGVQGDRIHKERFVSLVGNPFEIASAPAHGEMAQVEGAQTQLTVDFEGSNCVLAWPRGAVLLDVLLQNGLDAPYSCREGSCSACACNLVSGEVEMLHNEILDAEDIASGLILACQAVPVTSSVSISYP</sequence>
<dbReference type="PROSITE" id="PS51384">
    <property type="entry name" value="FAD_FR"/>
    <property type="match status" value="1"/>
</dbReference>
<dbReference type="InterPro" id="IPR001433">
    <property type="entry name" value="OxRdtase_FAD/NAD-bd"/>
</dbReference>
<dbReference type="Gene3D" id="3.40.50.80">
    <property type="entry name" value="Nucleotide-binding domain of ferredoxin-NADP reductase (FNR) module"/>
    <property type="match status" value="1"/>
</dbReference>
<evidence type="ECO:0000256" key="8">
    <source>
        <dbReference type="ARBA" id="ARBA00023014"/>
    </source>
</evidence>
<dbReference type="SUPFAM" id="SSF54292">
    <property type="entry name" value="2Fe-2S ferredoxin-like"/>
    <property type="match status" value="1"/>
</dbReference>
<dbReference type="InterPro" id="IPR017927">
    <property type="entry name" value="FAD-bd_FR_type"/>
</dbReference>
<dbReference type="Gene3D" id="2.40.30.10">
    <property type="entry name" value="Translation factors"/>
    <property type="match status" value="1"/>
</dbReference>
<dbReference type="RefSeq" id="WP_266000718.1">
    <property type="nucleotide sequence ID" value="NZ_JAPJDN010000049.1"/>
</dbReference>
<keyword evidence="7" id="KW-0408">Iron</keyword>
<comment type="cofactor">
    <cofactor evidence="1">
        <name>FAD</name>
        <dbReference type="ChEBI" id="CHEBI:57692"/>
    </cofactor>
</comment>
<evidence type="ECO:0000313" key="12">
    <source>
        <dbReference type="Proteomes" id="UP001300745"/>
    </source>
</evidence>
<evidence type="ECO:0000256" key="7">
    <source>
        <dbReference type="ARBA" id="ARBA00023004"/>
    </source>
</evidence>
<proteinExistence type="predicted"/>
<dbReference type="PRINTS" id="PR00410">
    <property type="entry name" value="PHEHYDRXLASE"/>
</dbReference>
<gene>
    <name evidence="11" type="ORF">ORI27_29580</name>
</gene>
<evidence type="ECO:0000256" key="1">
    <source>
        <dbReference type="ARBA" id="ARBA00001974"/>
    </source>
</evidence>
<dbReference type="EMBL" id="JAPJDO010000049">
    <property type="protein sequence ID" value="MCX2940850.1"/>
    <property type="molecule type" value="Genomic_DNA"/>
</dbReference>
<comment type="caution">
    <text evidence="11">The sequence shown here is derived from an EMBL/GenBank/DDBJ whole genome shotgun (WGS) entry which is preliminary data.</text>
</comment>
<organism evidence="11 12">
    <name type="scientific">Mycobacterium pinniadriaticum</name>
    <dbReference type="NCBI Taxonomy" id="2994102"/>
    <lineage>
        <taxon>Bacteria</taxon>
        <taxon>Bacillati</taxon>
        <taxon>Actinomycetota</taxon>
        <taxon>Actinomycetes</taxon>
        <taxon>Mycobacteriales</taxon>
        <taxon>Mycobacteriaceae</taxon>
        <taxon>Mycobacterium</taxon>
    </lineage>
</organism>
<dbReference type="InterPro" id="IPR012675">
    <property type="entry name" value="Beta-grasp_dom_sf"/>
</dbReference>
<feature type="domain" description="FAD-binding FR-type" evidence="10">
    <location>
        <begin position="9"/>
        <end position="115"/>
    </location>
</feature>
<dbReference type="InterPro" id="IPR036010">
    <property type="entry name" value="2Fe-2S_ferredoxin-like_sf"/>
</dbReference>
<evidence type="ECO:0000259" key="9">
    <source>
        <dbReference type="PROSITE" id="PS51085"/>
    </source>
</evidence>
<dbReference type="Pfam" id="PF00970">
    <property type="entry name" value="FAD_binding_6"/>
    <property type="match status" value="1"/>
</dbReference>
<dbReference type="CDD" id="cd06214">
    <property type="entry name" value="PA_degradation_oxidoreductase_like"/>
    <property type="match status" value="1"/>
</dbReference>
<dbReference type="Proteomes" id="UP001300745">
    <property type="component" value="Unassembled WGS sequence"/>
</dbReference>
<dbReference type="InterPro" id="IPR001041">
    <property type="entry name" value="2Fe-2S_ferredoxin-type"/>
</dbReference>
<evidence type="ECO:0000256" key="3">
    <source>
        <dbReference type="ARBA" id="ARBA00022714"/>
    </source>
</evidence>
<dbReference type="PANTHER" id="PTHR47354">
    <property type="entry name" value="NADH OXIDOREDUCTASE HCR"/>
    <property type="match status" value="1"/>
</dbReference>
<dbReference type="Pfam" id="PF00175">
    <property type="entry name" value="NAD_binding_1"/>
    <property type="match status" value="1"/>
</dbReference>
<keyword evidence="6" id="KW-0560">Oxidoreductase</keyword>
<evidence type="ECO:0000313" key="11">
    <source>
        <dbReference type="EMBL" id="MCX2940850.1"/>
    </source>
</evidence>
<keyword evidence="12" id="KW-1185">Reference proteome</keyword>
<accession>A0ABT3SMV1</accession>
<dbReference type="InterPro" id="IPR017938">
    <property type="entry name" value="Riboflavin_synthase-like_b-brl"/>
</dbReference>
<feature type="domain" description="2Fe-2S ferredoxin-type" evidence="9">
    <location>
        <begin position="265"/>
        <end position="353"/>
    </location>
</feature>
<dbReference type="InterPro" id="IPR039261">
    <property type="entry name" value="FNR_nucleotide-bd"/>
</dbReference>
<dbReference type="PRINTS" id="PR00371">
    <property type="entry name" value="FPNCR"/>
</dbReference>
<evidence type="ECO:0000256" key="4">
    <source>
        <dbReference type="ARBA" id="ARBA00022723"/>
    </source>
</evidence>
<dbReference type="InterPro" id="IPR050415">
    <property type="entry name" value="MRET"/>
</dbReference>
<dbReference type="InterPro" id="IPR006058">
    <property type="entry name" value="2Fe2S_fd_BS"/>
</dbReference>
<keyword evidence="8" id="KW-0411">Iron-sulfur</keyword>
<dbReference type="PROSITE" id="PS51085">
    <property type="entry name" value="2FE2S_FER_2"/>
    <property type="match status" value="1"/>
</dbReference>
<dbReference type="Gene3D" id="3.10.20.30">
    <property type="match status" value="1"/>
</dbReference>
<evidence type="ECO:0000256" key="6">
    <source>
        <dbReference type="ARBA" id="ARBA00023002"/>
    </source>
</evidence>